<gene>
    <name evidence="1" type="ORF">C7476_12913</name>
</gene>
<dbReference type="Proteomes" id="UP000253324">
    <property type="component" value="Unassembled WGS sequence"/>
</dbReference>
<accession>A0A368YDB8</accession>
<keyword evidence="2" id="KW-1185">Reference proteome</keyword>
<protein>
    <submittedName>
        <fullName evidence="1">Uncharacterized protein</fullName>
    </submittedName>
</protein>
<reference evidence="1 2" key="1">
    <citation type="submission" date="2018-07" db="EMBL/GenBank/DDBJ databases">
        <title>Genomic Encyclopedia of Type Strains, Phase III (KMG-III): the genomes of soil and plant-associated and newly described type strains.</title>
        <authorList>
            <person name="Whitman W."/>
        </authorList>
    </citation>
    <scope>NUCLEOTIDE SEQUENCE [LARGE SCALE GENOMIC DNA]</scope>
    <source>
        <strain evidence="1 2">31-25a</strain>
    </source>
</reference>
<dbReference type="RefSeq" id="WP_114432802.1">
    <property type="nucleotide sequence ID" value="NZ_QPJM01000029.1"/>
</dbReference>
<dbReference type="OrthoDB" id="8162522at2"/>
<comment type="caution">
    <text evidence="1">The sequence shown here is derived from an EMBL/GenBank/DDBJ whole genome shotgun (WGS) entry which is preliminary data.</text>
</comment>
<evidence type="ECO:0000313" key="1">
    <source>
        <dbReference type="EMBL" id="RCW78145.1"/>
    </source>
</evidence>
<evidence type="ECO:0000313" key="2">
    <source>
        <dbReference type="Proteomes" id="UP000253324"/>
    </source>
</evidence>
<dbReference type="EMBL" id="QPJM01000029">
    <property type="protein sequence ID" value="RCW78145.1"/>
    <property type="molecule type" value="Genomic_DNA"/>
</dbReference>
<dbReference type="AlphaFoldDB" id="A0A368YDB8"/>
<organism evidence="1 2">
    <name type="scientific">Phyllobacterium bourgognense</name>
    <dbReference type="NCBI Taxonomy" id="314236"/>
    <lineage>
        <taxon>Bacteria</taxon>
        <taxon>Pseudomonadati</taxon>
        <taxon>Pseudomonadota</taxon>
        <taxon>Alphaproteobacteria</taxon>
        <taxon>Hyphomicrobiales</taxon>
        <taxon>Phyllobacteriaceae</taxon>
        <taxon>Phyllobacterium</taxon>
    </lineage>
</organism>
<name>A0A368YDB8_9HYPH</name>
<proteinExistence type="predicted"/>
<sequence>MDVRLMAAKLRFPSRSQAIEERASRDEEFRDLCTDFRDAQAAQLHWERSTEPEHDERSAEYLALVDDLAREIASALDKAKIIPFHKRWPKSLR</sequence>